<sequence>MIQIFKLKELNLTEINHLEELNSWWDKPINKKLVKCKRFISNFGLQPNDYISFDNINDVSFNEFIRGINNYLNFYTPKLKTIVSERHAFKKFDKSIINYMQLNGYVWALSTIASFYSEKVDPDLTKLNKNDAVAFANDVLFEKWNKFKREVIANFGGNEIIKDVIKGVFENEVIYEGILFDSRVIINTIVKYTSNLLKRTEITEKQFLNIMYLAYLQSNFIEAFIYIYNGFIINLR</sequence>
<reference evidence="2 3" key="1">
    <citation type="submission" date="2017-08" db="EMBL/GenBank/DDBJ databases">
        <title>Complete Genome Sequence of Mesoplasma chauliocola.</title>
        <authorList>
            <person name="Knight T.F.Jr."/>
            <person name="Citino T."/>
        </authorList>
    </citation>
    <scope>NUCLEOTIDE SEQUENCE [LARGE SCALE GENOMIC DNA]</scope>
    <source>
        <strain evidence="2 3">CHPA-2</strain>
    </source>
</reference>
<protein>
    <submittedName>
        <fullName evidence="2">Uncharacterized protein</fullName>
    </submittedName>
</protein>
<keyword evidence="1" id="KW-0812">Transmembrane</keyword>
<dbReference type="Proteomes" id="UP000232229">
    <property type="component" value="Chromosome"/>
</dbReference>
<name>A0A249SN76_9MOLU</name>
<proteinExistence type="predicted"/>
<dbReference type="AlphaFoldDB" id="A0A249SN76"/>
<keyword evidence="3" id="KW-1185">Reference proteome</keyword>
<evidence type="ECO:0000313" key="3">
    <source>
        <dbReference type="Proteomes" id="UP000232229"/>
    </source>
</evidence>
<keyword evidence="1" id="KW-0472">Membrane</keyword>
<dbReference type="RefSeq" id="WP_027875381.1">
    <property type="nucleotide sequence ID" value="NZ_CP023173.1"/>
</dbReference>
<dbReference type="KEGG" id="mchc:CK556_01980"/>
<keyword evidence="1" id="KW-1133">Transmembrane helix</keyword>
<accession>A0A249SN76</accession>
<feature type="transmembrane region" description="Helical" evidence="1">
    <location>
        <begin position="207"/>
        <end position="228"/>
    </location>
</feature>
<dbReference type="STRING" id="1336232.GCA_000518825_00387"/>
<evidence type="ECO:0000313" key="2">
    <source>
        <dbReference type="EMBL" id="ASZ09124.1"/>
    </source>
</evidence>
<evidence type="ECO:0000256" key="1">
    <source>
        <dbReference type="SAM" id="Phobius"/>
    </source>
</evidence>
<gene>
    <name evidence="2" type="ORF">CK556_01980</name>
</gene>
<dbReference type="EMBL" id="CP023173">
    <property type="protein sequence ID" value="ASZ09124.1"/>
    <property type="molecule type" value="Genomic_DNA"/>
</dbReference>
<organism evidence="2 3">
    <name type="scientific">Mesoplasma chauliocola</name>
    <dbReference type="NCBI Taxonomy" id="216427"/>
    <lineage>
        <taxon>Bacteria</taxon>
        <taxon>Bacillati</taxon>
        <taxon>Mycoplasmatota</taxon>
        <taxon>Mollicutes</taxon>
        <taxon>Entomoplasmatales</taxon>
        <taxon>Entomoplasmataceae</taxon>
        <taxon>Mesoplasma</taxon>
    </lineage>
</organism>